<dbReference type="EMBL" id="DSVL01000029">
    <property type="protein sequence ID" value="HFH28074.1"/>
    <property type="molecule type" value="Genomic_DNA"/>
</dbReference>
<organism evidence="1">
    <name type="scientific">Gracilinema caldarium</name>
    <dbReference type="NCBI Taxonomy" id="215591"/>
    <lineage>
        <taxon>Bacteria</taxon>
        <taxon>Pseudomonadati</taxon>
        <taxon>Spirochaetota</taxon>
        <taxon>Spirochaetia</taxon>
        <taxon>Spirochaetales</taxon>
        <taxon>Breznakiellaceae</taxon>
        <taxon>Gracilinema</taxon>
    </lineage>
</organism>
<sequence length="86" mass="9950">MSTLIDGIVAWNRGAHRNFELFLGEFGSYGKYARPIDRKAWTSFVVQEAEKRGMSWAYWEYSQGFGAWDPDAGRWRDEITSALIPQ</sequence>
<comment type="caution">
    <text evidence="1">The sequence shown here is derived from an EMBL/GenBank/DDBJ whole genome shotgun (WGS) entry which is preliminary data.</text>
</comment>
<dbReference type="Gene3D" id="3.20.20.80">
    <property type="entry name" value="Glycosidases"/>
    <property type="match status" value="1"/>
</dbReference>
<evidence type="ECO:0000313" key="1">
    <source>
        <dbReference type="EMBL" id="HFH28074.1"/>
    </source>
</evidence>
<gene>
    <name evidence="1" type="ORF">ENS59_00965</name>
</gene>
<dbReference type="SUPFAM" id="SSF51445">
    <property type="entry name" value="(Trans)glycosidases"/>
    <property type="match status" value="1"/>
</dbReference>
<accession>A0A7C3EBH1</accession>
<reference evidence="1" key="1">
    <citation type="journal article" date="2020" name="mSystems">
        <title>Genome- and Community-Level Interaction Insights into Carbon Utilization and Element Cycling Functions of Hydrothermarchaeota in Hydrothermal Sediment.</title>
        <authorList>
            <person name="Zhou Z."/>
            <person name="Liu Y."/>
            <person name="Xu W."/>
            <person name="Pan J."/>
            <person name="Luo Z.H."/>
            <person name="Li M."/>
        </authorList>
    </citation>
    <scope>NUCLEOTIDE SEQUENCE [LARGE SCALE GENOMIC DNA]</scope>
    <source>
        <strain evidence="1">SpSt-503</strain>
    </source>
</reference>
<protein>
    <recommendedName>
        <fullName evidence="2">Cellulase</fullName>
    </recommendedName>
</protein>
<dbReference type="InterPro" id="IPR017853">
    <property type="entry name" value="GH"/>
</dbReference>
<proteinExistence type="predicted"/>
<evidence type="ECO:0008006" key="2">
    <source>
        <dbReference type="Google" id="ProtNLM"/>
    </source>
</evidence>
<name>A0A7C3EBH1_9SPIR</name>
<dbReference type="AlphaFoldDB" id="A0A7C3EBH1"/>